<dbReference type="PANTHER" id="PTHR44013">
    <property type="entry name" value="ZINC-TYPE ALCOHOL DEHYDROGENASE-LIKE PROTEIN C16A3.02C"/>
    <property type="match status" value="1"/>
</dbReference>
<dbReference type="OrthoDB" id="3727682at2"/>
<feature type="domain" description="Enoyl reductase (ER)" evidence="1">
    <location>
        <begin position="18"/>
        <end position="309"/>
    </location>
</feature>
<comment type="caution">
    <text evidence="2">The sequence shown here is derived from an EMBL/GenBank/DDBJ whole genome shotgun (WGS) entry which is preliminary data.</text>
</comment>
<dbReference type="GO" id="GO:0016491">
    <property type="term" value="F:oxidoreductase activity"/>
    <property type="evidence" value="ECO:0007669"/>
    <property type="project" value="InterPro"/>
</dbReference>
<dbReference type="Gene3D" id="3.40.50.720">
    <property type="entry name" value="NAD(P)-binding Rossmann-like Domain"/>
    <property type="match status" value="1"/>
</dbReference>
<organism evidence="2 3">
    <name type="scientific">Microbacterium oleivorans</name>
    <dbReference type="NCBI Taxonomy" id="273677"/>
    <lineage>
        <taxon>Bacteria</taxon>
        <taxon>Bacillati</taxon>
        <taxon>Actinomycetota</taxon>
        <taxon>Actinomycetes</taxon>
        <taxon>Micrococcales</taxon>
        <taxon>Microbacteriaceae</taxon>
        <taxon>Microbacterium</taxon>
    </lineage>
</organism>
<accession>A0A031FPA0</accession>
<dbReference type="InterPro" id="IPR052733">
    <property type="entry name" value="Chloroplast_QOR"/>
</dbReference>
<reference evidence="2 3" key="1">
    <citation type="submission" date="2014-03" db="EMBL/GenBank/DDBJ databases">
        <title>Draft Genome Sequences of 13 Willow Endophytes.</title>
        <authorList>
            <person name="Gan H.Y."/>
            <person name="Gan H.M."/>
            <person name="Savka M.A."/>
            <person name="Hudson A.O."/>
        </authorList>
    </citation>
    <scope>NUCLEOTIDE SEQUENCE [LARGE SCALE GENOMIC DNA]</scope>
    <source>
        <strain evidence="2 3">RIT293</strain>
    </source>
</reference>
<dbReference type="eggNOG" id="COG0604">
    <property type="taxonomic scope" value="Bacteria"/>
</dbReference>
<dbReference type="PATRIC" id="fig|273677.3.peg.2426"/>
<dbReference type="SMART" id="SM00829">
    <property type="entry name" value="PKS_ER"/>
    <property type="match status" value="1"/>
</dbReference>
<gene>
    <name evidence="2" type="ORF">BW34_02444</name>
</gene>
<dbReference type="EMBL" id="JFYO01000007">
    <property type="protein sequence ID" value="EZP26112.1"/>
    <property type="molecule type" value="Genomic_DNA"/>
</dbReference>
<dbReference type="InterPro" id="IPR036291">
    <property type="entry name" value="NAD(P)-bd_dom_sf"/>
</dbReference>
<proteinExistence type="predicted"/>
<dbReference type="SUPFAM" id="SSF51735">
    <property type="entry name" value="NAD(P)-binding Rossmann-fold domains"/>
    <property type="match status" value="1"/>
</dbReference>
<dbReference type="Gene3D" id="3.90.180.10">
    <property type="entry name" value="Medium-chain alcohol dehydrogenases, catalytic domain"/>
    <property type="match status" value="1"/>
</dbReference>
<sequence>MAIKKVTQASVVEYDEAGGPEVLHLVQRPLPEPGQGEVTVEVMTMGLNHIDGFVRSGAEKEWDDEFPRRSGSCFAGTVIAVGPDTTDFPVGSDVVGHLRAGAQASHVTVSVDRLVRKPKNVTFETAGGLYLAGTTALDILDELKVGAGDTVVVSAAAGGVGSVEAQIAMHRGARVIGTCGARNFDYLRQLGVKPVQYGDGIVDRIRALAPNGVSAYIDNFGQDGQDIAEALGVPAGKFRSSADRRDREVALLSDEPDAVAHGTEQLRKVVDLAEKRAVNVLVSGFYPLADVAEAYDDLLKLHSRGKVVLATHPVNPRRIRKAREVMESGR</sequence>
<protein>
    <submittedName>
        <fullName evidence="2">Putative NADPH:quinone reductase</fullName>
    </submittedName>
</protein>
<dbReference type="InterPro" id="IPR011032">
    <property type="entry name" value="GroES-like_sf"/>
</dbReference>
<dbReference type="Pfam" id="PF08240">
    <property type="entry name" value="ADH_N"/>
    <property type="match status" value="1"/>
</dbReference>
<evidence type="ECO:0000259" key="1">
    <source>
        <dbReference type="SMART" id="SM00829"/>
    </source>
</evidence>
<dbReference type="SUPFAM" id="SSF50129">
    <property type="entry name" value="GroES-like"/>
    <property type="match status" value="1"/>
</dbReference>
<dbReference type="Proteomes" id="UP000024001">
    <property type="component" value="Unassembled WGS sequence"/>
</dbReference>
<dbReference type="RefSeq" id="WP_036312861.1">
    <property type="nucleotide sequence ID" value="NZ_JFYO01000007.1"/>
</dbReference>
<dbReference type="PANTHER" id="PTHR44013:SF1">
    <property type="entry name" value="ZINC-TYPE ALCOHOL DEHYDROGENASE-LIKE PROTEIN C16A3.02C"/>
    <property type="match status" value="1"/>
</dbReference>
<dbReference type="InterPro" id="IPR020843">
    <property type="entry name" value="ER"/>
</dbReference>
<keyword evidence="3" id="KW-1185">Reference proteome</keyword>
<dbReference type="CDD" id="cd05289">
    <property type="entry name" value="MDR_like_2"/>
    <property type="match status" value="1"/>
</dbReference>
<dbReference type="AlphaFoldDB" id="A0A031FPA0"/>
<name>A0A031FPA0_9MICO</name>
<dbReference type="Pfam" id="PF13602">
    <property type="entry name" value="ADH_zinc_N_2"/>
    <property type="match status" value="1"/>
</dbReference>
<dbReference type="InterPro" id="IPR013154">
    <property type="entry name" value="ADH-like_N"/>
</dbReference>
<evidence type="ECO:0000313" key="2">
    <source>
        <dbReference type="EMBL" id="EZP26112.1"/>
    </source>
</evidence>
<evidence type="ECO:0000313" key="3">
    <source>
        <dbReference type="Proteomes" id="UP000024001"/>
    </source>
</evidence>